<organism evidence="1 2">
    <name type="scientific">Rhizobium ruizarguesonis</name>
    <dbReference type="NCBI Taxonomy" id="2081791"/>
    <lineage>
        <taxon>Bacteria</taxon>
        <taxon>Pseudomonadati</taxon>
        <taxon>Pseudomonadota</taxon>
        <taxon>Alphaproteobacteria</taxon>
        <taxon>Hyphomicrobiales</taxon>
        <taxon>Rhizobiaceae</taxon>
        <taxon>Rhizobium/Agrobacterium group</taxon>
        <taxon>Rhizobium</taxon>
    </lineage>
</organism>
<evidence type="ECO:0000313" key="1">
    <source>
        <dbReference type="EMBL" id="XKM39115.1"/>
    </source>
</evidence>
<dbReference type="EMBL" id="CP171853">
    <property type="protein sequence ID" value="XKM39115.1"/>
    <property type="molecule type" value="Genomic_DNA"/>
</dbReference>
<evidence type="ECO:0000313" key="2">
    <source>
        <dbReference type="Proteomes" id="UP000078465"/>
    </source>
</evidence>
<name>A0ACD5EJB1_9HYPH</name>
<proteinExistence type="predicted"/>
<accession>A0ACD5EJB1</accession>
<reference evidence="1" key="1">
    <citation type="submission" date="2024-10" db="EMBL/GenBank/DDBJ databases">
        <title>Strain of Rhizobium-related bacteria isolated fromm roots of Vavilovia formosa.</title>
        <authorList>
            <person name="Kimeklis A."/>
            <person name="Afonin A."/>
        </authorList>
    </citation>
    <scope>NUCLEOTIDE SEQUENCE</scope>
    <source>
        <strain evidence="1">Vaf-46</strain>
    </source>
</reference>
<sequence>MSKNPKYLLNRDGRYFARIVIPKDLRPFLENKIELRSPLGPDRRTALAQLHTAVAELQARIAVAERKAQVSKGEAITPGRYPLPFDQIALRNYNERIAFDTELRNMDDRHASGLVDDVLVELLRAGLAGNLNDDALEPLVGKRIERYRRLGQHDRRQRFLGMANARPRPLCVGAGSPRPCRRT</sequence>
<protein>
    <submittedName>
        <fullName evidence="1">DUF6538 domain-containing protein</fullName>
    </submittedName>
</protein>
<dbReference type="Proteomes" id="UP000078465">
    <property type="component" value="Chromosome"/>
</dbReference>
<gene>
    <name evidence="1" type="ORF">A4U53_022670</name>
</gene>